<dbReference type="Gramene" id="Os01t0133650-00">
    <property type="protein sequence ID" value="Os01t0133650-00"/>
    <property type="gene ID" value="Os01g0133650"/>
</dbReference>
<evidence type="ECO:0000313" key="2">
    <source>
        <dbReference type="EMBL" id="BAS70242.1"/>
    </source>
</evidence>
<evidence type="ECO:0000313" key="3">
    <source>
        <dbReference type="Proteomes" id="UP000059680"/>
    </source>
</evidence>
<organism evidence="2 3">
    <name type="scientific">Oryza sativa subsp. japonica</name>
    <name type="common">Rice</name>
    <dbReference type="NCBI Taxonomy" id="39947"/>
    <lineage>
        <taxon>Eukaryota</taxon>
        <taxon>Viridiplantae</taxon>
        <taxon>Streptophyta</taxon>
        <taxon>Embryophyta</taxon>
        <taxon>Tracheophyta</taxon>
        <taxon>Spermatophyta</taxon>
        <taxon>Magnoliopsida</taxon>
        <taxon>Liliopsida</taxon>
        <taxon>Poales</taxon>
        <taxon>Poaceae</taxon>
        <taxon>BOP clade</taxon>
        <taxon>Oryzoideae</taxon>
        <taxon>Oryzeae</taxon>
        <taxon>Oryzinae</taxon>
        <taxon>Oryza</taxon>
        <taxon>Oryza sativa</taxon>
    </lineage>
</organism>
<dbReference type="AlphaFoldDB" id="A0A0P0UY67"/>
<feature type="non-terminal residue" evidence="2">
    <location>
        <position position="216"/>
    </location>
</feature>
<reference evidence="2 3" key="2">
    <citation type="journal article" date="2013" name="Plant Cell Physiol.">
        <title>Rice Annotation Project Database (RAP-DB): an integrative and interactive database for rice genomics.</title>
        <authorList>
            <person name="Sakai H."/>
            <person name="Lee S.S."/>
            <person name="Tanaka T."/>
            <person name="Numa H."/>
            <person name="Kim J."/>
            <person name="Kawahara Y."/>
            <person name="Wakimoto H."/>
            <person name="Yang C.C."/>
            <person name="Iwamoto M."/>
            <person name="Abe T."/>
            <person name="Yamada Y."/>
            <person name="Muto A."/>
            <person name="Inokuchi H."/>
            <person name="Ikemura T."/>
            <person name="Matsumoto T."/>
            <person name="Sasaki T."/>
            <person name="Itoh T."/>
        </authorList>
    </citation>
    <scope>NUCLEOTIDE SEQUENCE [LARGE SCALE GENOMIC DNA]</scope>
    <source>
        <strain evidence="3">cv. Nipponbare</strain>
    </source>
</reference>
<feature type="non-terminal residue" evidence="2">
    <location>
        <position position="1"/>
    </location>
</feature>
<dbReference type="FunCoup" id="A0A0P0UY67">
    <property type="interactions" value="10"/>
</dbReference>
<dbReference type="EMBL" id="AP014957">
    <property type="protein sequence ID" value="BAS70242.1"/>
    <property type="molecule type" value="Genomic_DNA"/>
</dbReference>
<protein>
    <submittedName>
        <fullName evidence="2">Os01g0133650 protein</fullName>
    </submittedName>
</protein>
<sequence length="216" mass="23572">SAEAHNLGSQVEQRAKRVRRELAREHEADITGRAVVGAVGGAAPHLPQKLLGDVPCAVAPRVRRPRPPLHVRERPVGVAAPPEKAHQRRDVVLVDDAVPASPERREVGLVGDDLDGEGAVHLEPLGALAPLRLRDVVGREHVLPVPRHGAVVVEAVDEAVVGARQVRVHGGEVEDWDARLGQQREPLVRHVQQRVRQQPPLRLYQVRVAPGRLLHA</sequence>
<name>A0A0P0UY67_ORYSJ</name>
<proteinExistence type="predicted"/>
<reference evidence="2 3" key="3">
    <citation type="journal article" date="2013" name="Rice">
        <title>Improvement of the Oryza sativa Nipponbare reference genome using next generation sequence and optical map data.</title>
        <authorList>
            <person name="Kawahara Y."/>
            <person name="de la Bastide M."/>
            <person name="Hamilton J.P."/>
            <person name="Kanamori H."/>
            <person name="McCombie W.R."/>
            <person name="Ouyang S."/>
            <person name="Schwartz D.C."/>
            <person name="Tanaka T."/>
            <person name="Wu J."/>
            <person name="Zhou S."/>
            <person name="Childs K.L."/>
            <person name="Davidson R.M."/>
            <person name="Lin H."/>
            <person name="Quesada-Ocampo L."/>
            <person name="Vaillancourt B."/>
            <person name="Sakai H."/>
            <person name="Lee S.S."/>
            <person name="Kim J."/>
            <person name="Numa H."/>
            <person name="Itoh T."/>
            <person name="Buell C.R."/>
            <person name="Matsumoto T."/>
        </authorList>
    </citation>
    <scope>NUCLEOTIDE SEQUENCE [LARGE SCALE GENOMIC DNA]</scope>
    <source>
        <strain evidence="3">cv. Nipponbare</strain>
    </source>
</reference>
<accession>A0A0P0UY67</accession>
<dbReference type="PaxDb" id="39947-A0A0P0UY67"/>
<gene>
    <name evidence="2" type="ordered locus">Os01g0133650</name>
    <name evidence="2" type="ORF">OSNPB_010133650</name>
</gene>
<keyword evidence="3" id="KW-1185">Reference proteome</keyword>
<dbReference type="Proteomes" id="UP000059680">
    <property type="component" value="Chromosome 1"/>
</dbReference>
<dbReference type="InParanoid" id="A0A0P0UY67"/>
<evidence type="ECO:0000256" key="1">
    <source>
        <dbReference type="SAM" id="MobiDB-lite"/>
    </source>
</evidence>
<reference evidence="3" key="1">
    <citation type="journal article" date="2005" name="Nature">
        <title>The map-based sequence of the rice genome.</title>
        <authorList>
            <consortium name="International rice genome sequencing project (IRGSP)"/>
            <person name="Matsumoto T."/>
            <person name="Wu J."/>
            <person name="Kanamori H."/>
            <person name="Katayose Y."/>
            <person name="Fujisawa M."/>
            <person name="Namiki N."/>
            <person name="Mizuno H."/>
            <person name="Yamamoto K."/>
            <person name="Antonio B.A."/>
            <person name="Baba T."/>
            <person name="Sakata K."/>
            <person name="Nagamura Y."/>
            <person name="Aoki H."/>
            <person name="Arikawa K."/>
            <person name="Arita K."/>
            <person name="Bito T."/>
            <person name="Chiden Y."/>
            <person name="Fujitsuka N."/>
            <person name="Fukunaka R."/>
            <person name="Hamada M."/>
            <person name="Harada C."/>
            <person name="Hayashi A."/>
            <person name="Hijishita S."/>
            <person name="Honda M."/>
            <person name="Hosokawa S."/>
            <person name="Ichikawa Y."/>
            <person name="Idonuma A."/>
            <person name="Iijima M."/>
            <person name="Ikeda M."/>
            <person name="Ikeno M."/>
            <person name="Ito K."/>
            <person name="Ito S."/>
            <person name="Ito T."/>
            <person name="Ito Y."/>
            <person name="Ito Y."/>
            <person name="Iwabuchi A."/>
            <person name="Kamiya K."/>
            <person name="Karasawa W."/>
            <person name="Kurita K."/>
            <person name="Katagiri S."/>
            <person name="Kikuta A."/>
            <person name="Kobayashi H."/>
            <person name="Kobayashi N."/>
            <person name="Machita K."/>
            <person name="Maehara T."/>
            <person name="Masukawa M."/>
            <person name="Mizubayashi T."/>
            <person name="Mukai Y."/>
            <person name="Nagasaki H."/>
            <person name="Nagata Y."/>
            <person name="Naito S."/>
            <person name="Nakashima M."/>
            <person name="Nakama Y."/>
            <person name="Nakamichi Y."/>
            <person name="Nakamura M."/>
            <person name="Meguro A."/>
            <person name="Negishi M."/>
            <person name="Ohta I."/>
            <person name="Ohta T."/>
            <person name="Okamoto M."/>
            <person name="Ono N."/>
            <person name="Saji S."/>
            <person name="Sakaguchi M."/>
            <person name="Sakai K."/>
            <person name="Shibata M."/>
            <person name="Shimokawa T."/>
            <person name="Song J."/>
            <person name="Takazaki Y."/>
            <person name="Terasawa K."/>
            <person name="Tsugane M."/>
            <person name="Tsuji K."/>
            <person name="Ueda S."/>
            <person name="Waki K."/>
            <person name="Yamagata H."/>
            <person name="Yamamoto M."/>
            <person name="Yamamoto S."/>
            <person name="Yamane H."/>
            <person name="Yoshiki S."/>
            <person name="Yoshihara R."/>
            <person name="Yukawa K."/>
            <person name="Zhong H."/>
            <person name="Yano M."/>
            <person name="Yuan Q."/>
            <person name="Ouyang S."/>
            <person name="Liu J."/>
            <person name="Jones K.M."/>
            <person name="Gansberger K."/>
            <person name="Moffat K."/>
            <person name="Hill J."/>
            <person name="Bera J."/>
            <person name="Fadrosh D."/>
            <person name="Jin S."/>
            <person name="Johri S."/>
            <person name="Kim M."/>
            <person name="Overton L."/>
            <person name="Reardon M."/>
            <person name="Tsitrin T."/>
            <person name="Vuong H."/>
            <person name="Weaver B."/>
            <person name="Ciecko A."/>
            <person name="Tallon L."/>
            <person name="Jackson J."/>
            <person name="Pai G."/>
            <person name="Aken S.V."/>
            <person name="Utterback T."/>
            <person name="Reidmuller S."/>
            <person name="Feldblyum T."/>
            <person name="Hsiao J."/>
            <person name="Zismann V."/>
            <person name="Iobst S."/>
            <person name="de Vazeille A.R."/>
            <person name="Buell C.R."/>
            <person name="Ying K."/>
            <person name="Li Y."/>
            <person name="Lu T."/>
            <person name="Huang Y."/>
            <person name="Zhao Q."/>
            <person name="Feng Q."/>
            <person name="Zhang L."/>
            <person name="Zhu J."/>
            <person name="Weng Q."/>
            <person name="Mu J."/>
            <person name="Lu Y."/>
            <person name="Fan D."/>
            <person name="Liu Y."/>
            <person name="Guan J."/>
            <person name="Zhang Y."/>
            <person name="Yu S."/>
            <person name="Liu X."/>
            <person name="Zhang Y."/>
            <person name="Hong G."/>
            <person name="Han B."/>
            <person name="Choisne N."/>
            <person name="Demange N."/>
            <person name="Orjeda G."/>
            <person name="Samain S."/>
            <person name="Cattolico L."/>
            <person name="Pelletier E."/>
            <person name="Couloux A."/>
            <person name="Segurens B."/>
            <person name="Wincker P."/>
            <person name="D'Hont A."/>
            <person name="Scarpelli C."/>
            <person name="Weissenbach J."/>
            <person name="Salanoubat M."/>
            <person name="Quetier F."/>
            <person name="Yu Y."/>
            <person name="Kim H.R."/>
            <person name="Rambo T."/>
            <person name="Currie J."/>
            <person name="Collura K."/>
            <person name="Luo M."/>
            <person name="Yang T."/>
            <person name="Ammiraju J.S.S."/>
            <person name="Engler F."/>
            <person name="Soderlund C."/>
            <person name="Wing R.A."/>
            <person name="Palmer L.E."/>
            <person name="de la Bastide M."/>
            <person name="Spiegel L."/>
            <person name="Nascimento L."/>
            <person name="Zutavern T."/>
            <person name="O'Shaughnessy A."/>
            <person name="Dike S."/>
            <person name="Dedhia N."/>
            <person name="Preston R."/>
            <person name="Balija V."/>
            <person name="McCombie W.R."/>
            <person name="Chow T."/>
            <person name="Chen H."/>
            <person name="Chung M."/>
            <person name="Chen C."/>
            <person name="Shaw J."/>
            <person name="Wu H."/>
            <person name="Hsiao K."/>
            <person name="Chao Y."/>
            <person name="Chu M."/>
            <person name="Cheng C."/>
            <person name="Hour A."/>
            <person name="Lee P."/>
            <person name="Lin S."/>
            <person name="Lin Y."/>
            <person name="Liou J."/>
            <person name="Liu S."/>
            <person name="Hsing Y."/>
            <person name="Raghuvanshi S."/>
            <person name="Mohanty A."/>
            <person name="Bharti A.K."/>
            <person name="Gaur A."/>
            <person name="Gupta V."/>
            <person name="Kumar D."/>
            <person name="Ravi V."/>
            <person name="Vij S."/>
            <person name="Kapur A."/>
            <person name="Khurana P."/>
            <person name="Khurana P."/>
            <person name="Khurana J.P."/>
            <person name="Tyagi A.K."/>
            <person name="Gaikwad K."/>
            <person name="Singh A."/>
            <person name="Dalal V."/>
            <person name="Srivastava S."/>
            <person name="Dixit A."/>
            <person name="Pal A.K."/>
            <person name="Ghazi I.A."/>
            <person name="Yadav M."/>
            <person name="Pandit A."/>
            <person name="Bhargava A."/>
            <person name="Sureshbabu K."/>
            <person name="Batra K."/>
            <person name="Sharma T.R."/>
            <person name="Mohapatra T."/>
            <person name="Singh N.K."/>
            <person name="Messing J."/>
            <person name="Nelson A.B."/>
            <person name="Fuks G."/>
            <person name="Kavchok S."/>
            <person name="Keizer G."/>
            <person name="Linton E."/>
            <person name="Llaca V."/>
            <person name="Song R."/>
            <person name="Tanyolac B."/>
            <person name="Young S."/>
            <person name="Ho-Il K."/>
            <person name="Hahn J.H."/>
            <person name="Sangsakoo G."/>
            <person name="Vanavichit A."/>
            <person name="de Mattos Luiz.A.T."/>
            <person name="Zimmer P.D."/>
            <person name="Malone G."/>
            <person name="Dellagostin O."/>
            <person name="de Oliveira A.C."/>
            <person name="Bevan M."/>
            <person name="Bancroft I."/>
            <person name="Minx P."/>
            <person name="Cordum H."/>
            <person name="Wilson R."/>
            <person name="Cheng Z."/>
            <person name="Jin W."/>
            <person name="Jiang J."/>
            <person name="Leong S.A."/>
            <person name="Iwama H."/>
            <person name="Gojobori T."/>
            <person name="Itoh T."/>
            <person name="Niimura Y."/>
            <person name="Fujii Y."/>
            <person name="Habara T."/>
            <person name="Sakai H."/>
            <person name="Sato Y."/>
            <person name="Wilson G."/>
            <person name="Kumar K."/>
            <person name="McCouch S."/>
            <person name="Juretic N."/>
            <person name="Hoen D."/>
            <person name="Wright S."/>
            <person name="Bruskiewich R."/>
            <person name="Bureau T."/>
            <person name="Miyao A."/>
            <person name="Hirochika H."/>
            <person name="Nishikawa T."/>
            <person name="Kadowaki K."/>
            <person name="Sugiura M."/>
            <person name="Burr B."/>
            <person name="Sasaki T."/>
        </authorList>
    </citation>
    <scope>NUCLEOTIDE SEQUENCE [LARGE SCALE GENOMIC DNA]</scope>
    <source>
        <strain evidence="3">cv. Nipponbare</strain>
    </source>
</reference>
<feature type="region of interest" description="Disordered" evidence="1">
    <location>
        <begin position="1"/>
        <end position="27"/>
    </location>
</feature>